<gene>
    <name evidence="2" type="ORF">PoB_005309800</name>
</gene>
<sequence>MEESNVIKFEKSPQQGDVRLSGPQSGQGVGSGARTRDRRVPADLRADSQATVLPTPQSMMRKIFNSNQTGAPSFSPVLPALTTTQPPPYRRSPPPLPFFSPPFFSDSREE</sequence>
<keyword evidence="3" id="KW-1185">Reference proteome</keyword>
<feature type="compositionally biased region" description="Polar residues" evidence="1">
    <location>
        <begin position="48"/>
        <end position="72"/>
    </location>
</feature>
<feature type="compositionally biased region" description="Pro residues" evidence="1">
    <location>
        <begin position="85"/>
        <end position="100"/>
    </location>
</feature>
<evidence type="ECO:0000313" key="3">
    <source>
        <dbReference type="Proteomes" id="UP000735302"/>
    </source>
</evidence>
<comment type="caution">
    <text evidence="2">The sequence shown here is derived from an EMBL/GenBank/DDBJ whole genome shotgun (WGS) entry which is preliminary data.</text>
</comment>
<protein>
    <submittedName>
        <fullName evidence="2">Uncharacterized protein</fullName>
    </submittedName>
</protein>
<feature type="compositionally biased region" description="Low complexity" evidence="1">
    <location>
        <begin position="101"/>
        <end position="110"/>
    </location>
</feature>
<reference evidence="2 3" key="1">
    <citation type="journal article" date="2021" name="Elife">
        <title>Chloroplast acquisition without the gene transfer in kleptoplastic sea slugs, Plakobranchus ocellatus.</title>
        <authorList>
            <person name="Maeda T."/>
            <person name="Takahashi S."/>
            <person name="Yoshida T."/>
            <person name="Shimamura S."/>
            <person name="Takaki Y."/>
            <person name="Nagai Y."/>
            <person name="Toyoda A."/>
            <person name="Suzuki Y."/>
            <person name="Arimoto A."/>
            <person name="Ishii H."/>
            <person name="Satoh N."/>
            <person name="Nishiyama T."/>
            <person name="Hasebe M."/>
            <person name="Maruyama T."/>
            <person name="Minagawa J."/>
            <person name="Obokata J."/>
            <person name="Shigenobu S."/>
        </authorList>
    </citation>
    <scope>NUCLEOTIDE SEQUENCE [LARGE SCALE GENOMIC DNA]</scope>
</reference>
<feature type="region of interest" description="Disordered" evidence="1">
    <location>
        <begin position="1"/>
        <end position="110"/>
    </location>
</feature>
<accession>A0AAV4C6H7</accession>
<dbReference type="EMBL" id="BLXT01005846">
    <property type="protein sequence ID" value="GFO26593.1"/>
    <property type="molecule type" value="Genomic_DNA"/>
</dbReference>
<dbReference type="AlphaFoldDB" id="A0AAV4C6H7"/>
<feature type="compositionally biased region" description="Basic and acidic residues" evidence="1">
    <location>
        <begin position="34"/>
        <end position="46"/>
    </location>
</feature>
<name>A0AAV4C6H7_9GAST</name>
<evidence type="ECO:0000256" key="1">
    <source>
        <dbReference type="SAM" id="MobiDB-lite"/>
    </source>
</evidence>
<organism evidence="2 3">
    <name type="scientific">Plakobranchus ocellatus</name>
    <dbReference type="NCBI Taxonomy" id="259542"/>
    <lineage>
        <taxon>Eukaryota</taxon>
        <taxon>Metazoa</taxon>
        <taxon>Spiralia</taxon>
        <taxon>Lophotrochozoa</taxon>
        <taxon>Mollusca</taxon>
        <taxon>Gastropoda</taxon>
        <taxon>Heterobranchia</taxon>
        <taxon>Euthyneura</taxon>
        <taxon>Panpulmonata</taxon>
        <taxon>Sacoglossa</taxon>
        <taxon>Placobranchoidea</taxon>
        <taxon>Plakobranchidae</taxon>
        <taxon>Plakobranchus</taxon>
    </lineage>
</organism>
<dbReference type="Proteomes" id="UP000735302">
    <property type="component" value="Unassembled WGS sequence"/>
</dbReference>
<proteinExistence type="predicted"/>
<evidence type="ECO:0000313" key="2">
    <source>
        <dbReference type="EMBL" id="GFO26593.1"/>
    </source>
</evidence>